<dbReference type="InterPro" id="IPR020904">
    <property type="entry name" value="Sc_DH/Rdtase_CS"/>
</dbReference>
<name>A0A6N9HLQ3_9BURK</name>
<dbReference type="PRINTS" id="PR00080">
    <property type="entry name" value="SDRFAMILY"/>
</dbReference>
<accession>A0A6N9HLQ3</accession>
<evidence type="ECO:0000256" key="3">
    <source>
        <dbReference type="RuleBase" id="RU000363"/>
    </source>
</evidence>
<gene>
    <name evidence="4" type="ORF">GTP41_21080</name>
</gene>
<dbReference type="PROSITE" id="PS00061">
    <property type="entry name" value="ADH_SHORT"/>
    <property type="match status" value="1"/>
</dbReference>
<dbReference type="PRINTS" id="PR00081">
    <property type="entry name" value="GDHRDH"/>
</dbReference>
<keyword evidence="5" id="KW-1185">Reference proteome</keyword>
<dbReference type="PANTHER" id="PTHR44196:SF1">
    <property type="entry name" value="DEHYDROGENASE_REDUCTASE SDR FAMILY MEMBER 7B"/>
    <property type="match status" value="1"/>
</dbReference>
<proteinExistence type="inferred from homology"/>
<dbReference type="InterPro" id="IPR036291">
    <property type="entry name" value="NAD(P)-bd_dom_sf"/>
</dbReference>
<dbReference type="GO" id="GO:0016491">
    <property type="term" value="F:oxidoreductase activity"/>
    <property type="evidence" value="ECO:0007669"/>
    <property type="project" value="UniProtKB-KW"/>
</dbReference>
<evidence type="ECO:0000256" key="1">
    <source>
        <dbReference type="ARBA" id="ARBA00006484"/>
    </source>
</evidence>
<dbReference type="Proteomes" id="UP000448575">
    <property type="component" value="Unassembled WGS sequence"/>
</dbReference>
<sequence length="279" mass="29349">MPTRCRCWTSWWPRPKRKRSKALKRVFITGASSGIGAALAAHYAAQGCTLGLLARRGDALAQLAASLPNPQLHRCYPADVTDHAAVRAAAESFLAHAGGCDIVIASAGISHGTITELAQDLPVFESIVATNVTATVATFAPFVAAMRAQGTPARLVGIGSVAGVRGLPGGGAYSASKAALRVYCEALRVELRASPIKVVTIAPGYINTPMTQKNKYPMPFLMAPAAFAAAAARSIARGASYRVIPWQMGVVARLLCALPNWLYDRAFAKAPHKARKGTS</sequence>
<dbReference type="NCBIfam" id="NF005437">
    <property type="entry name" value="PRK07024.1"/>
    <property type="match status" value="1"/>
</dbReference>
<comment type="caution">
    <text evidence="4">The sequence shown here is derived from an EMBL/GenBank/DDBJ whole genome shotgun (WGS) entry which is preliminary data.</text>
</comment>
<dbReference type="Pfam" id="PF00106">
    <property type="entry name" value="adh_short"/>
    <property type="match status" value="1"/>
</dbReference>
<evidence type="ECO:0000256" key="2">
    <source>
        <dbReference type="ARBA" id="ARBA00023002"/>
    </source>
</evidence>
<protein>
    <submittedName>
        <fullName evidence="4">SDR family oxidoreductase</fullName>
    </submittedName>
</protein>
<dbReference type="Gene3D" id="3.40.50.720">
    <property type="entry name" value="NAD(P)-binding Rossmann-like Domain"/>
    <property type="match status" value="1"/>
</dbReference>
<reference evidence="4 5" key="1">
    <citation type="submission" date="2019-12" db="EMBL/GenBank/DDBJ databases">
        <title>Novel species isolated from a subtropical stream in China.</title>
        <authorList>
            <person name="Lu H."/>
        </authorList>
    </citation>
    <scope>NUCLEOTIDE SEQUENCE [LARGE SCALE GENOMIC DNA]</scope>
    <source>
        <strain evidence="4 5">DS3</strain>
    </source>
</reference>
<evidence type="ECO:0000313" key="5">
    <source>
        <dbReference type="Proteomes" id="UP000448575"/>
    </source>
</evidence>
<dbReference type="PANTHER" id="PTHR44196">
    <property type="entry name" value="DEHYDROGENASE/REDUCTASE SDR FAMILY MEMBER 7B"/>
    <property type="match status" value="1"/>
</dbReference>
<dbReference type="InterPro" id="IPR002347">
    <property type="entry name" value="SDR_fam"/>
</dbReference>
<evidence type="ECO:0000313" key="4">
    <source>
        <dbReference type="EMBL" id="MYN04591.1"/>
    </source>
</evidence>
<organism evidence="4 5">
    <name type="scientific">Pseudoduganella guangdongensis</name>
    <dbReference type="NCBI Taxonomy" id="2692179"/>
    <lineage>
        <taxon>Bacteria</taxon>
        <taxon>Pseudomonadati</taxon>
        <taxon>Pseudomonadota</taxon>
        <taxon>Betaproteobacteria</taxon>
        <taxon>Burkholderiales</taxon>
        <taxon>Oxalobacteraceae</taxon>
        <taxon>Telluria group</taxon>
        <taxon>Pseudoduganella</taxon>
    </lineage>
</organism>
<dbReference type="SUPFAM" id="SSF51735">
    <property type="entry name" value="NAD(P)-binding Rossmann-fold domains"/>
    <property type="match status" value="1"/>
</dbReference>
<dbReference type="GO" id="GO:0016020">
    <property type="term" value="C:membrane"/>
    <property type="evidence" value="ECO:0007669"/>
    <property type="project" value="TreeGrafter"/>
</dbReference>
<dbReference type="AlphaFoldDB" id="A0A6N9HLQ3"/>
<dbReference type="EMBL" id="WWCJ01000018">
    <property type="protein sequence ID" value="MYN04591.1"/>
    <property type="molecule type" value="Genomic_DNA"/>
</dbReference>
<keyword evidence="2" id="KW-0560">Oxidoreductase</keyword>
<comment type="similarity">
    <text evidence="1 3">Belongs to the short-chain dehydrogenases/reductases (SDR) family.</text>
</comment>